<dbReference type="InterPro" id="IPR007197">
    <property type="entry name" value="rSAM"/>
</dbReference>
<keyword evidence="9" id="KW-1185">Reference proteome</keyword>
<dbReference type="PROSITE" id="PS51918">
    <property type="entry name" value="RADICAL_SAM"/>
    <property type="match status" value="1"/>
</dbReference>
<evidence type="ECO:0000256" key="6">
    <source>
        <dbReference type="ARBA" id="ARBA00023014"/>
    </source>
</evidence>
<dbReference type="OrthoDB" id="9801689at2"/>
<organism evidence="8 9">
    <name type="scientific">Sporotomaculum syntrophicum</name>
    <dbReference type="NCBI Taxonomy" id="182264"/>
    <lineage>
        <taxon>Bacteria</taxon>
        <taxon>Bacillati</taxon>
        <taxon>Bacillota</taxon>
        <taxon>Clostridia</taxon>
        <taxon>Eubacteriales</taxon>
        <taxon>Desulfallaceae</taxon>
        <taxon>Sporotomaculum</taxon>
    </lineage>
</organism>
<dbReference type="InterPro" id="IPR039661">
    <property type="entry name" value="ELP3"/>
</dbReference>
<evidence type="ECO:0000256" key="4">
    <source>
        <dbReference type="ARBA" id="ARBA00022723"/>
    </source>
</evidence>
<dbReference type="RefSeq" id="WP_161822560.1">
    <property type="nucleotide sequence ID" value="NZ_LSRS01000005.1"/>
</dbReference>
<feature type="domain" description="Radical SAM core" evidence="7">
    <location>
        <begin position="17"/>
        <end position="260"/>
    </location>
</feature>
<keyword evidence="4" id="KW-0479">Metal-binding</keyword>
<dbReference type="PANTHER" id="PTHR11135">
    <property type="entry name" value="HISTONE ACETYLTRANSFERASE-RELATED"/>
    <property type="match status" value="1"/>
</dbReference>
<dbReference type="InterPro" id="IPR005911">
    <property type="entry name" value="YhcC-like"/>
</dbReference>
<comment type="caution">
    <text evidence="8">The sequence shown here is derived from an EMBL/GenBank/DDBJ whole genome shotgun (WGS) entry which is preliminary data.</text>
</comment>
<gene>
    <name evidence="8" type="ORF">SPSYN_02255</name>
</gene>
<evidence type="ECO:0000259" key="7">
    <source>
        <dbReference type="PROSITE" id="PS51918"/>
    </source>
</evidence>
<protein>
    <submittedName>
        <fullName evidence="8">Coproporphyrinogen III oxidase</fullName>
    </submittedName>
</protein>
<dbReference type="GO" id="GO:0046872">
    <property type="term" value="F:metal ion binding"/>
    <property type="evidence" value="ECO:0007669"/>
    <property type="project" value="UniProtKB-KW"/>
</dbReference>
<keyword evidence="2" id="KW-0004">4Fe-4S</keyword>
<dbReference type="GO" id="GO:0003824">
    <property type="term" value="F:catalytic activity"/>
    <property type="evidence" value="ECO:0007669"/>
    <property type="project" value="InterPro"/>
</dbReference>
<keyword evidence="6" id="KW-0411">Iron-sulfur</keyword>
<proteinExistence type="predicted"/>
<dbReference type="CDD" id="cd01335">
    <property type="entry name" value="Radical_SAM"/>
    <property type="match status" value="1"/>
</dbReference>
<evidence type="ECO:0000256" key="3">
    <source>
        <dbReference type="ARBA" id="ARBA00022691"/>
    </source>
</evidence>
<dbReference type="EMBL" id="LSRS01000005">
    <property type="protein sequence ID" value="KAF1084477.1"/>
    <property type="molecule type" value="Genomic_DNA"/>
</dbReference>
<evidence type="ECO:0000313" key="8">
    <source>
        <dbReference type="EMBL" id="KAF1084477.1"/>
    </source>
</evidence>
<evidence type="ECO:0000256" key="2">
    <source>
        <dbReference type="ARBA" id="ARBA00022485"/>
    </source>
</evidence>
<dbReference type="AlphaFoldDB" id="A0A9D3AWZ9"/>
<dbReference type="InterPro" id="IPR023404">
    <property type="entry name" value="rSAM_horseshoe"/>
</dbReference>
<evidence type="ECO:0000256" key="5">
    <source>
        <dbReference type="ARBA" id="ARBA00023004"/>
    </source>
</evidence>
<dbReference type="Proteomes" id="UP000798488">
    <property type="component" value="Unassembled WGS sequence"/>
</dbReference>
<dbReference type="InterPro" id="IPR032432">
    <property type="entry name" value="Radical_SAM_C"/>
</dbReference>
<evidence type="ECO:0000313" key="9">
    <source>
        <dbReference type="Proteomes" id="UP000798488"/>
    </source>
</evidence>
<keyword evidence="5" id="KW-0408">Iron</keyword>
<comment type="cofactor">
    <cofactor evidence="1">
        <name>[4Fe-4S] cluster</name>
        <dbReference type="ChEBI" id="CHEBI:49883"/>
    </cofactor>
</comment>
<reference evidence="8" key="1">
    <citation type="submission" date="2016-02" db="EMBL/GenBank/DDBJ databases">
        <title>Draft Genome Sequence of Sporotomaculum syntrophicum Strain FB, a Syntrophic Benzoate Degrader.</title>
        <authorList>
            <person name="Nobu M.K."/>
            <person name="Narihiro T."/>
            <person name="Qiu Y.-L."/>
            <person name="Ohashi A."/>
            <person name="Liu W.-T."/>
            <person name="Yuji S."/>
        </authorList>
    </citation>
    <scope>NUCLEOTIDE SEQUENCE</scope>
    <source>
        <strain evidence="8">FB</strain>
    </source>
</reference>
<name>A0A9D3AWZ9_9FIRM</name>
<evidence type="ECO:0000256" key="1">
    <source>
        <dbReference type="ARBA" id="ARBA00001966"/>
    </source>
</evidence>
<dbReference type="Pfam" id="PF16199">
    <property type="entry name" value="Radical_SAM_C"/>
    <property type="match status" value="1"/>
</dbReference>
<dbReference type="Gene3D" id="3.80.30.20">
    <property type="entry name" value="tm_1862 like domain"/>
    <property type="match status" value="1"/>
</dbReference>
<dbReference type="NCBIfam" id="TIGR01212">
    <property type="entry name" value="TIGR01212 family radical SAM protein"/>
    <property type="match status" value="1"/>
</dbReference>
<dbReference type="SMART" id="SM00729">
    <property type="entry name" value="Elp3"/>
    <property type="match status" value="1"/>
</dbReference>
<dbReference type="GO" id="GO:0051539">
    <property type="term" value="F:4 iron, 4 sulfur cluster binding"/>
    <property type="evidence" value="ECO:0007669"/>
    <property type="project" value="UniProtKB-KW"/>
</dbReference>
<dbReference type="InterPro" id="IPR058240">
    <property type="entry name" value="rSAM_sf"/>
</dbReference>
<keyword evidence="3" id="KW-0949">S-adenosyl-L-methionine</keyword>
<dbReference type="InterPro" id="IPR006638">
    <property type="entry name" value="Elp3/MiaA/NifB-like_rSAM"/>
</dbReference>
<accession>A0A9D3AWZ9</accession>
<dbReference type="SFLD" id="SFLDG01091">
    <property type="entry name" value="uncharacterized_CHP01210-like"/>
    <property type="match status" value="1"/>
</dbReference>
<sequence>MQTSSRYNIYSRHLLNKFKQKVYKIPVNLPGTCPNRDGTLGYGGCIFCDESGSGFDALPNSLSVTEQLRSDKKYYRQRFNANKYIAYFQSFSNTYLPPEQFAANINSAAAEENIVGISVSTRPDCINEEYLDILSRAQAEKNIDINIELGLQTVNYHTLRKINRGHTLAEYIDAVQRIHRRQFEICTHIILNLPWDNTDDVIENSKLVSALGINYVKLHSLYIVRGTELGNMYERGEISLISLEQYIRRVITFLEYLDPAIVIQRLVGKGPQEEVLFCNWDISWWRIKHEIERLLEVEDTWQGKKFNYLNGKALSRVWSNNAN</sequence>
<dbReference type="Pfam" id="PF04055">
    <property type="entry name" value="Radical_SAM"/>
    <property type="match status" value="1"/>
</dbReference>
<dbReference type="SFLD" id="SFLDG01086">
    <property type="entry name" value="elongater_protein-like"/>
    <property type="match status" value="1"/>
</dbReference>
<dbReference type="SUPFAM" id="SSF102114">
    <property type="entry name" value="Radical SAM enzymes"/>
    <property type="match status" value="1"/>
</dbReference>
<dbReference type="SFLD" id="SFLDS00029">
    <property type="entry name" value="Radical_SAM"/>
    <property type="match status" value="1"/>
</dbReference>
<dbReference type="PANTHER" id="PTHR11135:SF1">
    <property type="entry name" value="PROTEIN YHCC"/>
    <property type="match status" value="1"/>
</dbReference>